<keyword evidence="5 6" id="KW-0408">Iron</keyword>
<protein>
    <submittedName>
        <fullName evidence="8">C-type cytochrome</fullName>
    </submittedName>
</protein>
<dbReference type="GO" id="GO:0020037">
    <property type="term" value="F:heme binding"/>
    <property type="evidence" value="ECO:0007669"/>
    <property type="project" value="InterPro"/>
</dbReference>
<dbReference type="Pfam" id="PF09459">
    <property type="entry name" value="EB_dh"/>
    <property type="match status" value="1"/>
</dbReference>
<gene>
    <name evidence="8" type="ORF">G4L39_13835</name>
</gene>
<evidence type="ECO:0000256" key="6">
    <source>
        <dbReference type="PROSITE-ProRule" id="PRU00433"/>
    </source>
</evidence>
<dbReference type="PROSITE" id="PS51007">
    <property type="entry name" value="CYTC"/>
    <property type="match status" value="1"/>
</dbReference>
<dbReference type="Gene3D" id="1.10.760.10">
    <property type="entry name" value="Cytochrome c-like domain"/>
    <property type="match status" value="1"/>
</dbReference>
<evidence type="ECO:0000256" key="3">
    <source>
        <dbReference type="ARBA" id="ARBA00022723"/>
    </source>
</evidence>
<dbReference type="InterPro" id="IPR036909">
    <property type="entry name" value="Cyt_c-like_dom_sf"/>
</dbReference>
<evidence type="ECO:0000313" key="8">
    <source>
        <dbReference type="EMBL" id="NGO40464.1"/>
    </source>
</evidence>
<dbReference type="InterPro" id="IPR009056">
    <property type="entry name" value="Cyt_c-like_dom"/>
</dbReference>
<dbReference type="SUPFAM" id="SSF46626">
    <property type="entry name" value="Cytochrome c"/>
    <property type="match status" value="1"/>
</dbReference>
<evidence type="ECO:0000256" key="4">
    <source>
        <dbReference type="ARBA" id="ARBA00022982"/>
    </source>
</evidence>
<sequence length="498" mass="56103">MPAFGYLGEAERWALVGYVKYLTAYTNAQGQRVNRFEEQQAAGVVPGPIEVPPEPPVTVDSLALGRAVYARMQCHLCHGETGAGDGPQVPLLKDSFGFPARPRDFNTERFRGGSSGRDLYLRIRIGLAGTPMVPYGDDVMTPEERWALVHYIRSLRRTDVAVNDLLQPEDNRIPLRRVEKLSTDPLDPAWEQWEASRIPLHPLWPEPQQVYAVAVRAVTDGRKLALWMQWRDPLPQTRALRVEDFQDAAAVQFALGTEPAFLGMGDRQNPVNIWHWKAAWQAELAAGNGPDIAQAYPAMHVDTYFQPQRHFLTARDAGNFLAQPHRSPVEDANARGFGSFQSQPPARQNVTGQGVWTDDSWTVVFVRELRNRDPDDAQFVPGRAVPLAFPRGFPFWSEERRAEVLARLWSREPPRHAELVAWASDPRCVRAQKGPAPGAACPLCGFPTFEWADPHRAQTLEPWIREDAPWWAAGLGLCGRCAELYEARRWQRRYLGAA</sequence>
<keyword evidence="1" id="KW-0813">Transport</keyword>
<dbReference type="Pfam" id="PF00034">
    <property type="entry name" value="Cytochrom_C"/>
    <property type="match status" value="1"/>
</dbReference>
<keyword evidence="9" id="KW-1185">Reference proteome</keyword>
<evidence type="ECO:0000313" key="9">
    <source>
        <dbReference type="Proteomes" id="UP000477311"/>
    </source>
</evidence>
<dbReference type="GO" id="GO:0009055">
    <property type="term" value="F:electron transfer activity"/>
    <property type="evidence" value="ECO:0007669"/>
    <property type="project" value="InterPro"/>
</dbReference>
<comment type="caution">
    <text evidence="8">The sequence shown here is derived from an EMBL/GenBank/DDBJ whole genome shotgun (WGS) entry which is preliminary data.</text>
</comment>
<keyword evidence="3 6" id="KW-0479">Metal-binding</keyword>
<dbReference type="GO" id="GO:0046872">
    <property type="term" value="F:metal ion binding"/>
    <property type="evidence" value="ECO:0007669"/>
    <property type="project" value="UniProtKB-KW"/>
</dbReference>
<proteinExistence type="predicted"/>
<accession>A0A6M1RYN8</accession>
<evidence type="ECO:0000256" key="1">
    <source>
        <dbReference type="ARBA" id="ARBA00022448"/>
    </source>
</evidence>
<feature type="domain" description="Cytochrome c" evidence="7">
    <location>
        <begin position="60"/>
        <end position="156"/>
    </location>
</feature>
<reference evidence="8 9" key="1">
    <citation type="submission" date="2020-02" db="EMBL/GenBank/DDBJ databases">
        <title>Draft genome sequence of Limisphaera ngatamarikiensis NGM72.4T, a thermophilic Verrucomicrobia grouped in subdivision 3.</title>
        <authorList>
            <person name="Carere C.R."/>
            <person name="Steen J."/>
            <person name="Hugenholtz P."/>
            <person name="Stott M.B."/>
        </authorList>
    </citation>
    <scope>NUCLEOTIDE SEQUENCE [LARGE SCALE GENOMIC DNA]</scope>
    <source>
        <strain evidence="8 9">NGM72.4</strain>
    </source>
</reference>
<keyword evidence="4" id="KW-0249">Electron transport</keyword>
<name>A0A6M1RYN8_9BACT</name>
<dbReference type="EMBL" id="JAAKYA010000095">
    <property type="protein sequence ID" value="NGO40464.1"/>
    <property type="molecule type" value="Genomic_DNA"/>
</dbReference>
<evidence type="ECO:0000256" key="5">
    <source>
        <dbReference type="ARBA" id="ARBA00023004"/>
    </source>
</evidence>
<evidence type="ECO:0000259" key="7">
    <source>
        <dbReference type="PROSITE" id="PS51007"/>
    </source>
</evidence>
<dbReference type="Proteomes" id="UP000477311">
    <property type="component" value="Unassembled WGS sequence"/>
</dbReference>
<dbReference type="AlphaFoldDB" id="A0A6M1RYN8"/>
<dbReference type="InterPro" id="IPR019020">
    <property type="entry name" value="Cyt-c552/DMSO_Rdtase_haem-bd"/>
</dbReference>
<dbReference type="Gene3D" id="2.60.40.1190">
    <property type="match status" value="1"/>
</dbReference>
<keyword evidence="2 6" id="KW-0349">Heme</keyword>
<evidence type="ECO:0000256" key="2">
    <source>
        <dbReference type="ARBA" id="ARBA00022617"/>
    </source>
</evidence>
<organism evidence="8 9">
    <name type="scientific">Limisphaera ngatamarikiensis</name>
    <dbReference type="NCBI Taxonomy" id="1324935"/>
    <lineage>
        <taxon>Bacteria</taxon>
        <taxon>Pseudomonadati</taxon>
        <taxon>Verrucomicrobiota</taxon>
        <taxon>Verrucomicrobiia</taxon>
        <taxon>Limisphaerales</taxon>
        <taxon>Limisphaeraceae</taxon>
        <taxon>Limisphaera</taxon>
    </lineage>
</organism>